<accession>A0A183F9E4</accession>
<dbReference type="PANTHER" id="PTHR20959:SF1">
    <property type="entry name" value="TRANSPORT AND GOLGI ORGANIZATION PROTEIN 6 HOMOLOG"/>
    <property type="match status" value="1"/>
</dbReference>
<proteinExistence type="predicted"/>
<dbReference type="AlphaFoldDB" id="A0A183F9E4"/>
<dbReference type="InterPro" id="IPR039600">
    <property type="entry name" value="TANGO6/Rtp1"/>
</dbReference>
<evidence type="ECO:0000313" key="2">
    <source>
        <dbReference type="Proteomes" id="UP000050761"/>
    </source>
</evidence>
<accession>A0A3P7XG34</accession>
<organism evidence="2 3">
    <name type="scientific">Heligmosomoides polygyrus</name>
    <name type="common">Parasitic roundworm</name>
    <dbReference type="NCBI Taxonomy" id="6339"/>
    <lineage>
        <taxon>Eukaryota</taxon>
        <taxon>Metazoa</taxon>
        <taxon>Ecdysozoa</taxon>
        <taxon>Nematoda</taxon>
        <taxon>Chromadorea</taxon>
        <taxon>Rhabditida</taxon>
        <taxon>Rhabditina</taxon>
        <taxon>Rhabditomorpha</taxon>
        <taxon>Strongyloidea</taxon>
        <taxon>Heligmosomidae</taxon>
        <taxon>Heligmosomoides</taxon>
    </lineage>
</organism>
<keyword evidence="2" id="KW-1185">Reference proteome</keyword>
<reference evidence="1 2" key="1">
    <citation type="submission" date="2018-11" db="EMBL/GenBank/DDBJ databases">
        <authorList>
            <consortium name="Pathogen Informatics"/>
        </authorList>
    </citation>
    <scope>NUCLEOTIDE SEQUENCE [LARGE SCALE GENOMIC DNA]</scope>
</reference>
<evidence type="ECO:0000313" key="1">
    <source>
        <dbReference type="EMBL" id="VDO28282.1"/>
    </source>
</evidence>
<name>A0A183F9E4_HELPZ</name>
<sequence>MISSLLQGVGVPLQLRSQIIKSWEQCAGDLEFRKSQLTNAAQCIVSLLGCNDAVRAEILRKYCSDIICTFEQLRFFECADFNAAQDDILSAVPPQLLVITLLGLVKQRTGADPIPQWFSLAVGSRLSAILVGNNGLEVNLSSFEEINGDQFWQNTHLLSVFGRQLTLPPRNIKRMLYYKNITNQFLLLIRNEKFPLEGLAQLFASFADVVREKDALAFSLFIEDPLFKPWEAGFAQRTESFVVSVSLDFALLVEVVELRQNRRTAA</sequence>
<protein>
    <submittedName>
        <fullName evidence="3">F-box only protein 47</fullName>
    </submittedName>
</protein>
<dbReference type="GO" id="GO:0009306">
    <property type="term" value="P:protein secretion"/>
    <property type="evidence" value="ECO:0007669"/>
    <property type="project" value="TreeGrafter"/>
</dbReference>
<dbReference type="EMBL" id="UZAH01004933">
    <property type="protein sequence ID" value="VDO28282.1"/>
    <property type="molecule type" value="Genomic_DNA"/>
</dbReference>
<dbReference type="OrthoDB" id="39591at2759"/>
<dbReference type="Proteomes" id="UP000050761">
    <property type="component" value="Unassembled WGS sequence"/>
</dbReference>
<gene>
    <name evidence="1" type="ORF">HPBE_LOCUS2787</name>
</gene>
<evidence type="ECO:0000313" key="3">
    <source>
        <dbReference type="WBParaSite" id="HPBE_0000278601-mRNA-1"/>
    </source>
</evidence>
<reference evidence="3" key="2">
    <citation type="submission" date="2019-09" db="UniProtKB">
        <authorList>
            <consortium name="WormBaseParasite"/>
        </authorList>
    </citation>
    <scope>IDENTIFICATION</scope>
</reference>
<dbReference type="PANTHER" id="PTHR20959">
    <property type="entry name" value="TRANSPORT AND GOLGI ORGANIZATION PROTEIN 6 FAMILY MEMBER"/>
    <property type="match status" value="1"/>
</dbReference>
<dbReference type="WBParaSite" id="HPBE_0000278601-mRNA-1">
    <property type="protein sequence ID" value="HPBE_0000278601-mRNA-1"/>
    <property type="gene ID" value="HPBE_0000278601"/>
</dbReference>